<keyword evidence="3" id="KW-1185">Reference proteome</keyword>
<name>A0A429GI56_9CREN</name>
<sequence>MLRRPIRPPAKPTKLRAPLTLKKLLFEAVFGIIYALLTFPISLLIAEFSVWVSSVWMLTKADAFRNFNLFLWLVQLMFMIVPLYHKRYMRALFFIITSLLIYYAVFFIAAFDPLSLFGY</sequence>
<dbReference type="AlphaFoldDB" id="A0A429GI56"/>
<dbReference type="RefSeq" id="WP_125671812.1">
    <property type="nucleotide sequence ID" value="NZ_RCOS01000113.1"/>
</dbReference>
<evidence type="ECO:0000256" key="1">
    <source>
        <dbReference type="SAM" id="Phobius"/>
    </source>
</evidence>
<keyword evidence="1" id="KW-0472">Membrane</keyword>
<dbReference type="Proteomes" id="UP000277582">
    <property type="component" value="Unassembled WGS sequence"/>
</dbReference>
<keyword evidence="1" id="KW-0812">Transmembrane</keyword>
<organism evidence="2 3">
    <name type="scientific">Candidatus Methanodesulfokora washburnensis</name>
    <dbReference type="NCBI Taxonomy" id="2478471"/>
    <lineage>
        <taxon>Archaea</taxon>
        <taxon>Thermoproteota</taxon>
        <taxon>Candidatus Korarchaeia</taxon>
        <taxon>Candidatus Korarchaeia incertae sedis</taxon>
        <taxon>Candidatus Methanodesulfokora</taxon>
    </lineage>
</organism>
<reference evidence="2 3" key="1">
    <citation type="submission" date="2018-10" db="EMBL/GenBank/DDBJ databases">
        <title>Co-occurring genomic capacity for anaerobic methane metabolism and dissimilatory sulfite reduction discovered in the Korarchaeota.</title>
        <authorList>
            <person name="Mckay L.J."/>
            <person name="Dlakic M."/>
            <person name="Fields M.W."/>
            <person name="Delmont T.O."/>
            <person name="Eren A.M."/>
            <person name="Jay Z.J."/>
            <person name="Klingelsmith K.B."/>
            <person name="Rusch D.B."/>
            <person name="Inskeep W.P."/>
        </authorList>
    </citation>
    <scope>NUCLEOTIDE SEQUENCE [LARGE SCALE GENOMIC DNA]</scope>
    <source>
        <strain evidence="2 3">MDKW</strain>
    </source>
</reference>
<evidence type="ECO:0000313" key="3">
    <source>
        <dbReference type="Proteomes" id="UP000277582"/>
    </source>
</evidence>
<keyword evidence="1" id="KW-1133">Transmembrane helix</keyword>
<dbReference type="EMBL" id="RCOS01000113">
    <property type="protein sequence ID" value="RSN73573.1"/>
    <property type="molecule type" value="Genomic_DNA"/>
</dbReference>
<feature type="transmembrane region" description="Helical" evidence="1">
    <location>
        <begin position="91"/>
        <end position="111"/>
    </location>
</feature>
<evidence type="ECO:0000313" key="2">
    <source>
        <dbReference type="EMBL" id="RSN73573.1"/>
    </source>
</evidence>
<accession>A0A429GI56</accession>
<gene>
    <name evidence="2" type="ORF">D6D85_09845</name>
</gene>
<feature type="transmembrane region" description="Helical" evidence="1">
    <location>
        <begin position="66"/>
        <end position="84"/>
    </location>
</feature>
<protein>
    <submittedName>
        <fullName evidence="2">Uncharacterized protein</fullName>
    </submittedName>
</protein>
<proteinExistence type="predicted"/>
<comment type="caution">
    <text evidence="2">The sequence shown here is derived from an EMBL/GenBank/DDBJ whole genome shotgun (WGS) entry which is preliminary data.</text>
</comment>
<feature type="transmembrane region" description="Helical" evidence="1">
    <location>
        <begin position="24"/>
        <end position="46"/>
    </location>
</feature>